<accession>A0AAW0JWQ1</accession>
<name>A0AAW0JWQ1_MYOGA</name>
<evidence type="ECO:0000313" key="3">
    <source>
        <dbReference type="Proteomes" id="UP001488838"/>
    </source>
</evidence>
<reference evidence="2 3" key="1">
    <citation type="journal article" date="2023" name="bioRxiv">
        <title>Conserved and derived expression patterns and positive selection on dental genes reveal complex evolutionary context of ever-growing rodent molars.</title>
        <authorList>
            <person name="Calamari Z.T."/>
            <person name="Song A."/>
            <person name="Cohen E."/>
            <person name="Akter M."/>
            <person name="Roy R.D."/>
            <person name="Hallikas O."/>
            <person name="Christensen M.M."/>
            <person name="Li P."/>
            <person name="Marangoni P."/>
            <person name="Jernvall J."/>
            <person name="Klein O.D."/>
        </authorList>
    </citation>
    <scope>NUCLEOTIDE SEQUENCE [LARGE SCALE GENOMIC DNA]</scope>
    <source>
        <strain evidence="2">V071</strain>
    </source>
</reference>
<evidence type="ECO:0000256" key="1">
    <source>
        <dbReference type="SAM" id="MobiDB-lite"/>
    </source>
</evidence>
<dbReference type="EMBL" id="JBBHLL010000016">
    <property type="protein sequence ID" value="KAK7830982.1"/>
    <property type="molecule type" value="Genomic_DNA"/>
</dbReference>
<dbReference type="AlphaFoldDB" id="A0AAW0JWQ1"/>
<protein>
    <submittedName>
        <fullName evidence="2">Uncharacterized protein</fullName>
    </submittedName>
</protein>
<dbReference type="Proteomes" id="UP001488838">
    <property type="component" value="Unassembled WGS sequence"/>
</dbReference>
<proteinExistence type="predicted"/>
<gene>
    <name evidence="2" type="ORF">U0070_018526</name>
</gene>
<comment type="caution">
    <text evidence="2">The sequence shown here is derived from an EMBL/GenBank/DDBJ whole genome shotgun (WGS) entry which is preliminary data.</text>
</comment>
<keyword evidence="3" id="KW-1185">Reference proteome</keyword>
<feature type="compositionally biased region" description="Polar residues" evidence="1">
    <location>
        <begin position="90"/>
        <end position="99"/>
    </location>
</feature>
<feature type="compositionally biased region" description="Polar residues" evidence="1">
    <location>
        <begin position="234"/>
        <end position="243"/>
    </location>
</feature>
<feature type="region of interest" description="Disordered" evidence="1">
    <location>
        <begin position="207"/>
        <end position="243"/>
    </location>
</feature>
<feature type="region of interest" description="Disordered" evidence="1">
    <location>
        <begin position="68"/>
        <end position="99"/>
    </location>
</feature>
<sequence length="243" mass="25349">MVARAPEDRLENDTRRRLTDAEVAQELLESVIPDTRIYAFALIVGDGKCRLRLLTLQTRATWRLRGHRSSSLLETPSPAGLPLDPPPSGRSPTLRASSKITADSLLPAPLAFGGRCSRKCLPAGRRSGRLLPEVPAGRVGVASRRTRKWRPAGGAAAATLERSVEVALGRGGGAAAADPGRVRRSPADAGQVAEVRQVCLPFGSCPSPGSVSAAEARGPLSADGAPLSRFGPARTTSGVAAAR</sequence>
<organism evidence="2 3">
    <name type="scientific">Myodes glareolus</name>
    <name type="common">Bank vole</name>
    <name type="synonym">Clethrionomys glareolus</name>
    <dbReference type="NCBI Taxonomy" id="447135"/>
    <lineage>
        <taxon>Eukaryota</taxon>
        <taxon>Metazoa</taxon>
        <taxon>Chordata</taxon>
        <taxon>Craniata</taxon>
        <taxon>Vertebrata</taxon>
        <taxon>Euteleostomi</taxon>
        <taxon>Mammalia</taxon>
        <taxon>Eutheria</taxon>
        <taxon>Euarchontoglires</taxon>
        <taxon>Glires</taxon>
        <taxon>Rodentia</taxon>
        <taxon>Myomorpha</taxon>
        <taxon>Muroidea</taxon>
        <taxon>Cricetidae</taxon>
        <taxon>Arvicolinae</taxon>
        <taxon>Myodes</taxon>
    </lineage>
</organism>
<evidence type="ECO:0000313" key="2">
    <source>
        <dbReference type="EMBL" id="KAK7830982.1"/>
    </source>
</evidence>